<organism evidence="2 3">
    <name type="scientific">Hesseltinella vesiculosa</name>
    <dbReference type="NCBI Taxonomy" id="101127"/>
    <lineage>
        <taxon>Eukaryota</taxon>
        <taxon>Fungi</taxon>
        <taxon>Fungi incertae sedis</taxon>
        <taxon>Mucoromycota</taxon>
        <taxon>Mucoromycotina</taxon>
        <taxon>Mucoromycetes</taxon>
        <taxon>Mucorales</taxon>
        <taxon>Cunninghamellaceae</taxon>
        <taxon>Hesseltinella</taxon>
    </lineage>
</organism>
<feature type="region of interest" description="Disordered" evidence="1">
    <location>
        <begin position="30"/>
        <end position="76"/>
    </location>
</feature>
<dbReference type="AlphaFoldDB" id="A0A1X2GIH4"/>
<comment type="caution">
    <text evidence="2">The sequence shown here is derived from an EMBL/GenBank/DDBJ whole genome shotgun (WGS) entry which is preliminary data.</text>
</comment>
<accession>A0A1X2GIH4</accession>
<dbReference type="Proteomes" id="UP000242146">
    <property type="component" value="Unassembled WGS sequence"/>
</dbReference>
<evidence type="ECO:0000313" key="2">
    <source>
        <dbReference type="EMBL" id="ORX54452.1"/>
    </source>
</evidence>
<gene>
    <name evidence="2" type="ORF">DM01DRAFT_322222</name>
</gene>
<dbReference type="EMBL" id="MCGT01000013">
    <property type="protein sequence ID" value="ORX54452.1"/>
    <property type="molecule type" value="Genomic_DNA"/>
</dbReference>
<protein>
    <submittedName>
        <fullName evidence="2">Uncharacterized protein</fullName>
    </submittedName>
</protein>
<reference evidence="2 3" key="1">
    <citation type="submission" date="2016-07" db="EMBL/GenBank/DDBJ databases">
        <title>Pervasive Adenine N6-methylation of Active Genes in Fungi.</title>
        <authorList>
            <consortium name="DOE Joint Genome Institute"/>
            <person name="Mondo S.J."/>
            <person name="Dannebaum R.O."/>
            <person name="Kuo R.C."/>
            <person name="Labutti K."/>
            <person name="Haridas S."/>
            <person name="Kuo A."/>
            <person name="Salamov A."/>
            <person name="Ahrendt S.R."/>
            <person name="Lipzen A."/>
            <person name="Sullivan W."/>
            <person name="Andreopoulos W.B."/>
            <person name="Clum A."/>
            <person name="Lindquist E."/>
            <person name="Daum C."/>
            <person name="Ramamoorthy G.K."/>
            <person name="Gryganskyi A."/>
            <person name="Culley D."/>
            <person name="Magnuson J.K."/>
            <person name="James T.Y."/>
            <person name="O'Malley M.A."/>
            <person name="Stajich J.E."/>
            <person name="Spatafora J.W."/>
            <person name="Visel A."/>
            <person name="Grigoriev I.V."/>
        </authorList>
    </citation>
    <scope>NUCLEOTIDE SEQUENCE [LARGE SCALE GENOMIC DNA]</scope>
    <source>
        <strain evidence="2 3">NRRL 3301</strain>
    </source>
</reference>
<name>A0A1X2GIH4_9FUNG</name>
<evidence type="ECO:0000313" key="3">
    <source>
        <dbReference type="Proteomes" id="UP000242146"/>
    </source>
</evidence>
<proteinExistence type="predicted"/>
<dbReference type="OrthoDB" id="2288399at2759"/>
<feature type="compositionally biased region" description="Low complexity" evidence="1">
    <location>
        <begin position="43"/>
        <end position="76"/>
    </location>
</feature>
<keyword evidence="3" id="KW-1185">Reference proteome</keyword>
<sequence>MAYSDYSLQPPRSPTWFSKFSVRAQRLKDKWSGKPTDPFDDQVSVVSAPGSLPSPVSSALASDITPSPSSSTSSWSSISSLTKTAVTESTIGSTFTNSQVSRLPSIDPSPALSSPPALVKTSLKDYFLDRPLPTQRRISRQRSAESDISNNTIDPALTSLAQGAFTFFISSPSSHQHATLIQKLQGNLATTTPAIHPSLLQLTKDVLTYMHQSPPVSSELSQLKPKLDACVRIHLASP</sequence>
<evidence type="ECO:0000256" key="1">
    <source>
        <dbReference type="SAM" id="MobiDB-lite"/>
    </source>
</evidence>